<dbReference type="OrthoDB" id="8815311at2759"/>
<dbReference type="PROSITE" id="PS50055">
    <property type="entry name" value="TYR_PHOSPHATASE_PTP"/>
    <property type="match status" value="1"/>
</dbReference>
<sequence>MHCSAGIGRTGTIILIDVILRRLFSAKEIDMVDLFKTLRNQRASCIQVEGQFVFIILSVLDYIKIKMPKYKEKVNKFMEDFKTALIPSS</sequence>
<dbReference type="SUPFAM" id="SSF52799">
    <property type="entry name" value="(Phosphotyrosine protein) phosphatases II"/>
    <property type="match status" value="1"/>
</dbReference>
<feature type="domain" description="Tyrosine-protein phosphatase" evidence="1">
    <location>
        <begin position="1"/>
        <end position="62"/>
    </location>
</feature>
<dbReference type="InterPro" id="IPR029021">
    <property type="entry name" value="Prot-tyrosine_phosphatase-like"/>
</dbReference>
<proteinExistence type="predicted"/>
<reference evidence="3 4" key="1">
    <citation type="submission" date="2014-10" db="EMBL/GenBank/DDBJ databases">
        <title>Draft genome of the hookworm Ancylostoma caninum.</title>
        <authorList>
            <person name="Mitreva M."/>
        </authorList>
    </citation>
    <scope>NUCLEOTIDE SEQUENCE [LARGE SCALE GENOMIC DNA]</scope>
    <source>
        <strain evidence="3 4">Baltimore</strain>
    </source>
</reference>
<dbReference type="AlphaFoldDB" id="A0A368F2Z2"/>
<evidence type="ECO:0000313" key="3">
    <source>
        <dbReference type="EMBL" id="RCN26463.1"/>
    </source>
</evidence>
<dbReference type="InterPro" id="IPR016130">
    <property type="entry name" value="Tyr_Pase_AS"/>
</dbReference>
<evidence type="ECO:0000259" key="2">
    <source>
        <dbReference type="PROSITE" id="PS50056"/>
    </source>
</evidence>
<dbReference type="PANTHER" id="PTHR46163">
    <property type="entry name" value="TYROSINE-PROTEIN PHOSPHATASE-RELATED"/>
    <property type="match status" value="1"/>
</dbReference>
<accession>A0A368F2Z2</accession>
<protein>
    <recommendedName>
        <fullName evidence="5">Protein-tyrosine phosphatase</fullName>
    </recommendedName>
</protein>
<dbReference type="InterPro" id="IPR003595">
    <property type="entry name" value="Tyr_Pase_cat"/>
</dbReference>
<dbReference type="InterPro" id="IPR000242">
    <property type="entry name" value="PTP_cat"/>
</dbReference>
<name>A0A368F2Z2_ANCCA</name>
<feature type="domain" description="Tyrosine specific protein phosphatases" evidence="2">
    <location>
        <begin position="1"/>
        <end position="53"/>
    </location>
</feature>
<evidence type="ECO:0000259" key="1">
    <source>
        <dbReference type="PROSITE" id="PS50055"/>
    </source>
</evidence>
<dbReference type="PROSITE" id="PS50056">
    <property type="entry name" value="TYR_PHOSPHATASE_2"/>
    <property type="match status" value="1"/>
</dbReference>
<gene>
    <name evidence="3" type="ORF">ANCCAN_27810</name>
</gene>
<dbReference type="Pfam" id="PF00102">
    <property type="entry name" value="Y_phosphatase"/>
    <property type="match status" value="1"/>
</dbReference>
<dbReference type="Proteomes" id="UP000252519">
    <property type="component" value="Unassembled WGS sequence"/>
</dbReference>
<dbReference type="SMART" id="SM00404">
    <property type="entry name" value="PTPc_motif"/>
    <property type="match status" value="1"/>
</dbReference>
<evidence type="ECO:0008006" key="5">
    <source>
        <dbReference type="Google" id="ProtNLM"/>
    </source>
</evidence>
<dbReference type="PANTHER" id="PTHR46163:SF5">
    <property type="entry name" value="TYROSINE-PROTEIN PHOSPHATASE"/>
    <property type="match status" value="1"/>
</dbReference>
<dbReference type="PROSITE" id="PS00383">
    <property type="entry name" value="TYR_PHOSPHATASE_1"/>
    <property type="match status" value="1"/>
</dbReference>
<dbReference type="STRING" id="29170.A0A368F2Z2"/>
<dbReference type="InterPro" id="IPR000387">
    <property type="entry name" value="Tyr_Pase_dom"/>
</dbReference>
<evidence type="ECO:0000313" key="4">
    <source>
        <dbReference type="Proteomes" id="UP000252519"/>
    </source>
</evidence>
<dbReference type="Gene3D" id="3.90.190.10">
    <property type="entry name" value="Protein tyrosine phosphatase superfamily"/>
    <property type="match status" value="1"/>
</dbReference>
<keyword evidence="4" id="KW-1185">Reference proteome</keyword>
<organism evidence="3 4">
    <name type="scientific">Ancylostoma caninum</name>
    <name type="common">Dog hookworm</name>
    <dbReference type="NCBI Taxonomy" id="29170"/>
    <lineage>
        <taxon>Eukaryota</taxon>
        <taxon>Metazoa</taxon>
        <taxon>Ecdysozoa</taxon>
        <taxon>Nematoda</taxon>
        <taxon>Chromadorea</taxon>
        <taxon>Rhabditida</taxon>
        <taxon>Rhabditina</taxon>
        <taxon>Rhabditomorpha</taxon>
        <taxon>Strongyloidea</taxon>
        <taxon>Ancylostomatidae</taxon>
        <taxon>Ancylostomatinae</taxon>
        <taxon>Ancylostoma</taxon>
    </lineage>
</organism>
<dbReference type="InterPro" id="IPR052782">
    <property type="entry name" value="Oocyte-zygote_transition_reg"/>
</dbReference>
<dbReference type="GO" id="GO:0004725">
    <property type="term" value="F:protein tyrosine phosphatase activity"/>
    <property type="evidence" value="ECO:0007669"/>
    <property type="project" value="InterPro"/>
</dbReference>
<dbReference type="EMBL" id="JOJR01007204">
    <property type="protein sequence ID" value="RCN26463.1"/>
    <property type="molecule type" value="Genomic_DNA"/>
</dbReference>
<comment type="caution">
    <text evidence="3">The sequence shown here is derived from an EMBL/GenBank/DDBJ whole genome shotgun (WGS) entry which is preliminary data.</text>
</comment>